<comment type="caution">
    <text evidence="5">The sequence shown here is derived from an EMBL/GenBank/DDBJ whole genome shotgun (WGS) entry which is preliminary data.</text>
</comment>
<sequence length="421" mass="45368">MLKQMGWSSLLILTVASVPAVSQSLTVQDVPNPRRTYGGWVTDAANMLSPETETKINSLISQLEAQNGTELAVVTVAQTQPQKTPKAFATALFNYWGIGKKDQNNGVLLLISQGDRRVEIETGYGVESILPDARVSNIIQQEITPRFKTGDFNGGTMAGTQALVVALKAYQPQIVPTDRNSLVEIVGFVVIGGIIFLVVLAILRSLVRWFNRPVLIEPTGRSRSSNLWGCSQNVACSVCSQPMQKLDSTVVLPYLSQAEQVAQNLGSVKFEGWQCSNCYPHLTGSGIHIRGYITVFNRFSNCPTCQELTVERSDRILQSATTHSQGIRQVTQRCHCCSYSWETEETIPCVSPPPVTTQTMSASTSTAYTSSTESYNGWSSGTSSDTSSSSWSSDVSSYSSDCSSSDFGGGSSGGGGSGGDW</sequence>
<feature type="region of interest" description="Disordered" evidence="1">
    <location>
        <begin position="369"/>
        <end position="421"/>
    </location>
</feature>
<keyword evidence="2" id="KW-0472">Membrane</keyword>
<keyword evidence="2" id="KW-0812">Transmembrane</keyword>
<name>A0ABV0JPB0_9CYAN</name>
<organism evidence="5 6">
    <name type="scientific">Funiculus sociatus GB2-A5</name>
    <dbReference type="NCBI Taxonomy" id="2933946"/>
    <lineage>
        <taxon>Bacteria</taxon>
        <taxon>Bacillati</taxon>
        <taxon>Cyanobacteriota</taxon>
        <taxon>Cyanophyceae</taxon>
        <taxon>Coleofasciculales</taxon>
        <taxon>Coleofasciculaceae</taxon>
        <taxon>Funiculus</taxon>
    </lineage>
</organism>
<dbReference type="PANTHER" id="PTHR30373:SF2">
    <property type="entry name" value="UPF0603 PROTEIN YGCG"/>
    <property type="match status" value="1"/>
</dbReference>
<gene>
    <name evidence="5" type="ORF">NDI37_12735</name>
</gene>
<protein>
    <submittedName>
        <fullName evidence="5">TPM domain-containing protein</fullName>
    </submittedName>
</protein>
<feature type="domain" description="TPM" evidence="4">
    <location>
        <begin position="41"/>
        <end position="164"/>
    </location>
</feature>
<dbReference type="EMBL" id="JAMPKK010000024">
    <property type="protein sequence ID" value="MEP0865334.1"/>
    <property type="molecule type" value="Genomic_DNA"/>
</dbReference>
<feature type="chain" id="PRO_5045256066" evidence="3">
    <location>
        <begin position="21"/>
        <end position="421"/>
    </location>
</feature>
<evidence type="ECO:0000313" key="5">
    <source>
        <dbReference type="EMBL" id="MEP0865334.1"/>
    </source>
</evidence>
<evidence type="ECO:0000313" key="6">
    <source>
        <dbReference type="Proteomes" id="UP001442494"/>
    </source>
</evidence>
<evidence type="ECO:0000259" key="4">
    <source>
        <dbReference type="Pfam" id="PF04536"/>
    </source>
</evidence>
<reference evidence="5 6" key="1">
    <citation type="submission" date="2022-04" db="EMBL/GenBank/DDBJ databases">
        <title>Positive selection, recombination, and allopatry shape intraspecific diversity of widespread and dominant cyanobacteria.</title>
        <authorList>
            <person name="Wei J."/>
            <person name="Shu W."/>
            <person name="Hu C."/>
        </authorList>
    </citation>
    <scope>NUCLEOTIDE SEQUENCE [LARGE SCALE GENOMIC DNA]</scope>
    <source>
        <strain evidence="5 6">GB2-A5</strain>
    </source>
</reference>
<dbReference type="Pfam" id="PF04536">
    <property type="entry name" value="TPM_phosphatase"/>
    <property type="match status" value="1"/>
</dbReference>
<proteinExistence type="predicted"/>
<accession>A0ABV0JPB0</accession>
<dbReference type="PANTHER" id="PTHR30373">
    <property type="entry name" value="UPF0603 PROTEIN YGCG"/>
    <property type="match status" value="1"/>
</dbReference>
<dbReference type="RefSeq" id="WP_190419867.1">
    <property type="nucleotide sequence ID" value="NZ_JAMPKK010000024.1"/>
</dbReference>
<feature type="compositionally biased region" description="Low complexity" evidence="1">
    <location>
        <begin position="369"/>
        <end position="406"/>
    </location>
</feature>
<keyword evidence="2" id="KW-1133">Transmembrane helix</keyword>
<feature type="compositionally biased region" description="Gly residues" evidence="1">
    <location>
        <begin position="407"/>
        <end position="421"/>
    </location>
</feature>
<evidence type="ECO:0000256" key="1">
    <source>
        <dbReference type="SAM" id="MobiDB-lite"/>
    </source>
</evidence>
<dbReference type="Gene3D" id="3.10.310.50">
    <property type="match status" value="1"/>
</dbReference>
<keyword evidence="3" id="KW-0732">Signal</keyword>
<keyword evidence="6" id="KW-1185">Reference proteome</keyword>
<dbReference type="Proteomes" id="UP001442494">
    <property type="component" value="Unassembled WGS sequence"/>
</dbReference>
<feature type="signal peptide" evidence="3">
    <location>
        <begin position="1"/>
        <end position="20"/>
    </location>
</feature>
<feature type="transmembrane region" description="Helical" evidence="2">
    <location>
        <begin position="182"/>
        <end position="203"/>
    </location>
</feature>
<evidence type="ECO:0000256" key="2">
    <source>
        <dbReference type="SAM" id="Phobius"/>
    </source>
</evidence>
<dbReference type="InterPro" id="IPR007621">
    <property type="entry name" value="TPM_dom"/>
</dbReference>
<evidence type="ECO:0000256" key="3">
    <source>
        <dbReference type="SAM" id="SignalP"/>
    </source>
</evidence>